<accession>A0A2K1XT56</accession>
<organism evidence="1 2">
    <name type="scientific">Populus trichocarpa</name>
    <name type="common">Western balsam poplar</name>
    <name type="synonym">Populus balsamifera subsp. trichocarpa</name>
    <dbReference type="NCBI Taxonomy" id="3694"/>
    <lineage>
        <taxon>Eukaryota</taxon>
        <taxon>Viridiplantae</taxon>
        <taxon>Streptophyta</taxon>
        <taxon>Embryophyta</taxon>
        <taxon>Tracheophyta</taxon>
        <taxon>Spermatophyta</taxon>
        <taxon>Magnoliopsida</taxon>
        <taxon>eudicotyledons</taxon>
        <taxon>Gunneridae</taxon>
        <taxon>Pentapetalae</taxon>
        <taxon>rosids</taxon>
        <taxon>fabids</taxon>
        <taxon>Malpighiales</taxon>
        <taxon>Salicaceae</taxon>
        <taxon>Saliceae</taxon>
        <taxon>Populus</taxon>
    </lineage>
</organism>
<dbReference type="InParanoid" id="A0A2K1XT56"/>
<name>A0A2K1XT56_POPTR</name>
<proteinExistence type="predicted"/>
<keyword evidence="2" id="KW-1185">Reference proteome</keyword>
<sequence>MLITVSASRNCHTYHLSVKSPPFLPYHTHASPLSLPLSRHFFLVDESFISETSLMVKPSTSIHSLKDALYPSFLQLFSLFT</sequence>
<dbReference type="AlphaFoldDB" id="A0A2K1XT56"/>
<dbReference type="EMBL" id="CM009303">
    <property type="protein sequence ID" value="PNT03967.1"/>
    <property type="molecule type" value="Genomic_DNA"/>
</dbReference>
<reference evidence="1 2" key="1">
    <citation type="journal article" date="2006" name="Science">
        <title>The genome of black cottonwood, Populus trichocarpa (Torr. &amp; Gray).</title>
        <authorList>
            <person name="Tuskan G.A."/>
            <person name="Difazio S."/>
            <person name="Jansson S."/>
            <person name="Bohlmann J."/>
            <person name="Grigoriev I."/>
            <person name="Hellsten U."/>
            <person name="Putnam N."/>
            <person name="Ralph S."/>
            <person name="Rombauts S."/>
            <person name="Salamov A."/>
            <person name="Schein J."/>
            <person name="Sterck L."/>
            <person name="Aerts A."/>
            <person name="Bhalerao R.R."/>
            <person name="Bhalerao R.P."/>
            <person name="Blaudez D."/>
            <person name="Boerjan W."/>
            <person name="Brun A."/>
            <person name="Brunner A."/>
            <person name="Busov V."/>
            <person name="Campbell M."/>
            <person name="Carlson J."/>
            <person name="Chalot M."/>
            <person name="Chapman J."/>
            <person name="Chen G.L."/>
            <person name="Cooper D."/>
            <person name="Coutinho P.M."/>
            <person name="Couturier J."/>
            <person name="Covert S."/>
            <person name="Cronk Q."/>
            <person name="Cunningham R."/>
            <person name="Davis J."/>
            <person name="Degroeve S."/>
            <person name="Dejardin A."/>
            <person name="Depamphilis C."/>
            <person name="Detter J."/>
            <person name="Dirks B."/>
            <person name="Dubchak I."/>
            <person name="Duplessis S."/>
            <person name="Ehlting J."/>
            <person name="Ellis B."/>
            <person name="Gendler K."/>
            <person name="Goodstein D."/>
            <person name="Gribskov M."/>
            <person name="Grimwood J."/>
            <person name="Groover A."/>
            <person name="Gunter L."/>
            <person name="Hamberger B."/>
            <person name="Heinze B."/>
            <person name="Helariutta Y."/>
            <person name="Henrissat B."/>
            <person name="Holligan D."/>
            <person name="Holt R."/>
            <person name="Huang W."/>
            <person name="Islam-Faridi N."/>
            <person name="Jones S."/>
            <person name="Jones-Rhoades M."/>
            <person name="Jorgensen R."/>
            <person name="Joshi C."/>
            <person name="Kangasjarvi J."/>
            <person name="Karlsson J."/>
            <person name="Kelleher C."/>
            <person name="Kirkpatrick R."/>
            <person name="Kirst M."/>
            <person name="Kohler A."/>
            <person name="Kalluri U."/>
            <person name="Larimer F."/>
            <person name="Leebens-Mack J."/>
            <person name="Leple J.C."/>
            <person name="Locascio P."/>
            <person name="Lou Y."/>
            <person name="Lucas S."/>
            <person name="Martin F."/>
            <person name="Montanini B."/>
            <person name="Napoli C."/>
            <person name="Nelson D.R."/>
            <person name="Nelson C."/>
            <person name="Nieminen K."/>
            <person name="Nilsson O."/>
            <person name="Pereda V."/>
            <person name="Peter G."/>
            <person name="Philippe R."/>
            <person name="Pilate G."/>
            <person name="Poliakov A."/>
            <person name="Razumovskaya J."/>
            <person name="Richardson P."/>
            <person name="Rinaldi C."/>
            <person name="Ritland K."/>
            <person name="Rouze P."/>
            <person name="Ryaboy D."/>
            <person name="Schmutz J."/>
            <person name="Schrader J."/>
            <person name="Segerman B."/>
            <person name="Shin H."/>
            <person name="Siddiqui A."/>
            <person name="Sterky F."/>
            <person name="Terry A."/>
            <person name="Tsai C.J."/>
            <person name="Uberbacher E."/>
            <person name="Unneberg P."/>
            <person name="Vahala J."/>
            <person name="Wall K."/>
            <person name="Wessler S."/>
            <person name="Yang G."/>
            <person name="Yin T."/>
            <person name="Douglas C."/>
            <person name="Marra M."/>
            <person name="Sandberg G."/>
            <person name="Van de Peer Y."/>
            <person name="Rokhsar D."/>
        </authorList>
    </citation>
    <scope>NUCLEOTIDE SEQUENCE [LARGE SCALE GENOMIC DNA]</scope>
    <source>
        <strain evidence="2">cv. Nisqually</strain>
    </source>
</reference>
<gene>
    <name evidence="1" type="ORF">POPTR_014G098500</name>
</gene>
<protein>
    <submittedName>
        <fullName evidence="1">Uncharacterized protein</fullName>
    </submittedName>
</protein>
<dbReference type="Proteomes" id="UP000006729">
    <property type="component" value="Chromosome 14"/>
</dbReference>
<evidence type="ECO:0000313" key="1">
    <source>
        <dbReference type="EMBL" id="PNT03967.1"/>
    </source>
</evidence>
<evidence type="ECO:0000313" key="2">
    <source>
        <dbReference type="Proteomes" id="UP000006729"/>
    </source>
</evidence>